<comment type="caution">
    <text evidence="3">The sequence shown here is derived from an EMBL/GenBank/DDBJ whole genome shotgun (WGS) entry which is preliminary data.</text>
</comment>
<sequence length="129" mass="14818">MEYYDRHFTPMHVQDFVRAVFVKKKKIRLMVSGFTALPLPVLEKWKNITGHTLLERYGMSESSMALTLARFCGDPAARVQVRTVSENSQKEGCANTVHAKGDERDTTVTPRFEEKDGELLVRRPSVFRE</sequence>
<organism evidence="3 4">
    <name type="scientific">Saguinus oedipus</name>
    <name type="common">Cotton-top tamarin</name>
    <name type="synonym">Oedipomidas oedipus</name>
    <dbReference type="NCBI Taxonomy" id="9490"/>
    <lineage>
        <taxon>Eukaryota</taxon>
        <taxon>Metazoa</taxon>
        <taxon>Chordata</taxon>
        <taxon>Craniata</taxon>
        <taxon>Vertebrata</taxon>
        <taxon>Euteleostomi</taxon>
        <taxon>Mammalia</taxon>
        <taxon>Eutheria</taxon>
        <taxon>Euarchontoglires</taxon>
        <taxon>Primates</taxon>
        <taxon>Haplorrhini</taxon>
        <taxon>Platyrrhini</taxon>
        <taxon>Cebidae</taxon>
        <taxon>Callitrichinae</taxon>
        <taxon>Saguinus</taxon>
    </lineage>
</organism>
<name>A0ABQ9UWM9_SAGOE</name>
<evidence type="ECO:0000259" key="2">
    <source>
        <dbReference type="Pfam" id="PF00501"/>
    </source>
</evidence>
<reference evidence="3 4" key="1">
    <citation type="submission" date="2023-05" db="EMBL/GenBank/DDBJ databases">
        <title>B98-5 Cell Line De Novo Hybrid Assembly: An Optical Mapping Approach.</title>
        <authorList>
            <person name="Kananen K."/>
            <person name="Auerbach J.A."/>
            <person name="Kautto E."/>
            <person name="Blachly J.S."/>
        </authorList>
    </citation>
    <scope>NUCLEOTIDE SEQUENCE [LARGE SCALE GENOMIC DNA]</scope>
    <source>
        <strain evidence="3">B95-8</strain>
        <tissue evidence="3">Cell line</tissue>
    </source>
</reference>
<evidence type="ECO:0000313" key="4">
    <source>
        <dbReference type="Proteomes" id="UP001266305"/>
    </source>
</evidence>
<dbReference type="SUPFAM" id="SSF56801">
    <property type="entry name" value="Acetyl-CoA synthetase-like"/>
    <property type="match status" value="1"/>
</dbReference>
<accession>A0ABQ9UWM9</accession>
<keyword evidence="4" id="KW-1185">Reference proteome</keyword>
<dbReference type="InterPro" id="IPR042099">
    <property type="entry name" value="ANL_N_sf"/>
</dbReference>
<dbReference type="PANTHER" id="PTHR43201:SF8">
    <property type="entry name" value="ACYL-COA SYNTHETASE FAMILY MEMBER 3"/>
    <property type="match status" value="1"/>
</dbReference>
<protein>
    <submittedName>
        <fullName evidence="3">Acyl-CoA synthetase member 3, mitochondrial</fullName>
    </submittedName>
</protein>
<dbReference type="InterPro" id="IPR000873">
    <property type="entry name" value="AMP-dep_synth/lig_dom"/>
</dbReference>
<gene>
    <name evidence="3" type="primary">ACSF3_1</name>
    <name evidence="3" type="ORF">P7K49_022547</name>
</gene>
<dbReference type="Pfam" id="PF00501">
    <property type="entry name" value="AMP-binding"/>
    <property type="match status" value="1"/>
</dbReference>
<proteinExistence type="inferred from homology"/>
<dbReference type="EMBL" id="JASSZA010000010">
    <property type="protein sequence ID" value="KAK2101199.1"/>
    <property type="molecule type" value="Genomic_DNA"/>
</dbReference>
<dbReference type="PANTHER" id="PTHR43201">
    <property type="entry name" value="ACYL-COA SYNTHETASE"/>
    <property type="match status" value="1"/>
</dbReference>
<comment type="similarity">
    <text evidence="1">Belongs to the ATP-dependent AMP-binding enzyme family.</text>
</comment>
<dbReference type="Proteomes" id="UP001266305">
    <property type="component" value="Unassembled WGS sequence"/>
</dbReference>
<dbReference type="Gene3D" id="3.40.50.12780">
    <property type="entry name" value="N-terminal domain of ligase-like"/>
    <property type="match status" value="1"/>
</dbReference>
<evidence type="ECO:0000313" key="3">
    <source>
        <dbReference type="EMBL" id="KAK2101199.1"/>
    </source>
</evidence>
<evidence type="ECO:0000256" key="1">
    <source>
        <dbReference type="ARBA" id="ARBA00006432"/>
    </source>
</evidence>
<feature type="domain" description="AMP-dependent synthetase/ligase" evidence="2">
    <location>
        <begin position="9"/>
        <end position="128"/>
    </location>
</feature>